<keyword evidence="3" id="KW-0479">Metal-binding</keyword>
<dbReference type="InterPro" id="IPR017907">
    <property type="entry name" value="Znf_RING_CS"/>
</dbReference>
<evidence type="ECO:0000259" key="8">
    <source>
        <dbReference type="PROSITE" id="PS50089"/>
    </source>
</evidence>
<comment type="subcellular location">
    <subcellularLocation>
        <location evidence="1">Cytoplasm</location>
    </subcellularLocation>
</comment>
<dbReference type="EMBL" id="HG739219">
    <property type="protein sequence ID" value="CDP16737.1"/>
    <property type="molecule type" value="Genomic_DNA"/>
</dbReference>
<evidence type="ECO:0000313" key="10">
    <source>
        <dbReference type="Proteomes" id="UP000295252"/>
    </source>
</evidence>
<feature type="compositionally biased region" description="Basic and acidic residues" evidence="7">
    <location>
        <begin position="470"/>
        <end position="483"/>
    </location>
</feature>
<evidence type="ECO:0000256" key="7">
    <source>
        <dbReference type="SAM" id="MobiDB-lite"/>
    </source>
</evidence>
<feature type="compositionally biased region" description="Polar residues" evidence="7">
    <location>
        <begin position="700"/>
        <end position="714"/>
    </location>
</feature>
<feature type="region of interest" description="Disordered" evidence="7">
    <location>
        <begin position="454"/>
        <end position="483"/>
    </location>
</feature>
<name>A0A068V876_COFCA</name>
<keyword evidence="4 6" id="KW-0863">Zinc-finger</keyword>
<accession>A0A068V876</accession>
<feature type="region of interest" description="Disordered" evidence="7">
    <location>
        <begin position="162"/>
        <end position="186"/>
    </location>
</feature>
<evidence type="ECO:0000256" key="3">
    <source>
        <dbReference type="ARBA" id="ARBA00022723"/>
    </source>
</evidence>
<feature type="region of interest" description="Disordered" evidence="7">
    <location>
        <begin position="117"/>
        <end position="147"/>
    </location>
</feature>
<feature type="compositionally biased region" description="Low complexity" evidence="7">
    <location>
        <begin position="129"/>
        <end position="147"/>
    </location>
</feature>
<gene>
    <name evidence="9" type="ORF">GSCOC_T00019218001</name>
</gene>
<feature type="compositionally biased region" description="Low complexity" evidence="7">
    <location>
        <begin position="36"/>
        <end position="52"/>
    </location>
</feature>
<feature type="compositionally biased region" description="Polar residues" evidence="7">
    <location>
        <begin position="454"/>
        <end position="466"/>
    </location>
</feature>
<feature type="domain" description="RING-type" evidence="8">
    <location>
        <begin position="236"/>
        <end position="282"/>
    </location>
</feature>
<dbReference type="GO" id="GO:0005737">
    <property type="term" value="C:cytoplasm"/>
    <property type="evidence" value="ECO:0007669"/>
    <property type="project" value="UniProtKB-SubCell"/>
</dbReference>
<feature type="compositionally biased region" description="Basic and acidic residues" evidence="7">
    <location>
        <begin position="717"/>
        <end position="726"/>
    </location>
</feature>
<dbReference type="Gene3D" id="3.30.40.10">
    <property type="entry name" value="Zinc/RING finger domain, C3HC4 (zinc finger)"/>
    <property type="match status" value="1"/>
</dbReference>
<feature type="region of interest" description="Disordered" evidence="7">
    <location>
        <begin position="694"/>
        <end position="750"/>
    </location>
</feature>
<dbReference type="OMA" id="PRWKKCP"/>
<dbReference type="InterPro" id="IPR013083">
    <property type="entry name" value="Znf_RING/FYVE/PHD"/>
</dbReference>
<sequence>MSILPSNTPASSSSSSSSSSTVSPQTPYSDHGTFISPLPSSQQQQQLQHLSPSAVLRSVRISDSASYHDTAVLQDAHGGSDGPSEKVNYWEKHGAGKNMVNVADQVGDGLRSIQDQGKLSQSVASPNNGQSTTSRGGPRGSSTTSAGRKTLMVSGNHLLNFHYDPISRQNPRPRAPPPRRKQRRKPYNKDLFIQANYKFVILDSGNYEPESMDPDKMLLWEDIICLKYFTPFEVHCPICLDKPLCPQITSCGHIFCFPCVMQYLMLGEDDRKAEYSKKCPLCFMMISSKDLYTIYIENVKLYSIGGVIEFWLLTREKDSFRLSLKNNEGIDTIDEVHDSFSKFTFTSDVDLSVREAMSDLDSWLARADSGLVDDVEKLPYVCAAIKQLEQRKKYWNERQVSNGYMTSRLNSSLTTFPGSPPTARVSNIGVDVYESPWGSPSNSVGDKSLWVETSTPDVSSSSLETSNLRESLDDRDRFSSSSSRDDRSLQVRFDGCNGGKDRDSYNFYQAVDGQNLILHPLNMKCLLHHYGSYDRLPNRITGKILQLESVTQSEAMRRRYRYLGHFSLTATFQFCEIDLSEVLPADSLSPFLDEIRNREKQRKRVARKEHRDKVKAEAVESNYAMSLNLEHNPHDEPPNFSIDDFEVLGTSTTTSSSPPNIRERQSFSNVARLGFAAAHDSPALKIEEARSHTGMEVSTGARNNSGPSFANITSRGKPPERTDVAEVNKMGKKGKKPSRVLLSTAGSRRY</sequence>
<evidence type="ECO:0000256" key="1">
    <source>
        <dbReference type="ARBA" id="ARBA00004496"/>
    </source>
</evidence>
<dbReference type="AlphaFoldDB" id="A0A068V876"/>
<dbReference type="InterPro" id="IPR001841">
    <property type="entry name" value="Znf_RING"/>
</dbReference>
<dbReference type="InParanoid" id="A0A068V876"/>
<dbReference type="STRING" id="49390.A0A068V876"/>
<dbReference type="GO" id="GO:0045944">
    <property type="term" value="P:positive regulation of transcription by RNA polymerase II"/>
    <property type="evidence" value="ECO:0007669"/>
    <property type="project" value="TreeGrafter"/>
</dbReference>
<dbReference type="PANTHER" id="PTHR12983">
    <property type="entry name" value="RING FINGER 10 FAMILY MEMBER"/>
    <property type="match status" value="1"/>
</dbReference>
<feature type="compositionally biased region" description="Basic residues" evidence="7">
    <location>
        <begin position="177"/>
        <end position="186"/>
    </location>
</feature>
<dbReference type="PROSITE" id="PS50089">
    <property type="entry name" value="ZF_RING_2"/>
    <property type="match status" value="1"/>
</dbReference>
<proteinExistence type="predicted"/>
<dbReference type="Proteomes" id="UP000295252">
    <property type="component" value="Chromosome IX"/>
</dbReference>
<dbReference type="SUPFAM" id="SSF57850">
    <property type="entry name" value="RING/U-box"/>
    <property type="match status" value="1"/>
</dbReference>
<dbReference type="InterPro" id="IPR039739">
    <property type="entry name" value="MAG2/RNF10"/>
</dbReference>
<dbReference type="Pfam" id="PF00097">
    <property type="entry name" value="zf-C3HC4"/>
    <property type="match status" value="1"/>
</dbReference>
<dbReference type="FunCoup" id="A0A068V876">
    <property type="interactions" value="3212"/>
</dbReference>
<evidence type="ECO:0000256" key="2">
    <source>
        <dbReference type="ARBA" id="ARBA00022490"/>
    </source>
</evidence>
<evidence type="ECO:0000256" key="6">
    <source>
        <dbReference type="PROSITE-ProRule" id="PRU00175"/>
    </source>
</evidence>
<dbReference type="CDD" id="cd16536">
    <property type="entry name" value="RING-HC_RNF10"/>
    <property type="match status" value="1"/>
</dbReference>
<dbReference type="GO" id="GO:0008270">
    <property type="term" value="F:zinc ion binding"/>
    <property type="evidence" value="ECO:0007669"/>
    <property type="project" value="UniProtKB-KW"/>
</dbReference>
<organism evidence="9 10">
    <name type="scientific">Coffea canephora</name>
    <name type="common">Robusta coffee</name>
    <dbReference type="NCBI Taxonomy" id="49390"/>
    <lineage>
        <taxon>Eukaryota</taxon>
        <taxon>Viridiplantae</taxon>
        <taxon>Streptophyta</taxon>
        <taxon>Embryophyta</taxon>
        <taxon>Tracheophyta</taxon>
        <taxon>Spermatophyta</taxon>
        <taxon>Magnoliopsida</taxon>
        <taxon>eudicotyledons</taxon>
        <taxon>Gunneridae</taxon>
        <taxon>Pentapetalae</taxon>
        <taxon>asterids</taxon>
        <taxon>lamiids</taxon>
        <taxon>Gentianales</taxon>
        <taxon>Rubiaceae</taxon>
        <taxon>Ixoroideae</taxon>
        <taxon>Gardenieae complex</taxon>
        <taxon>Bertiereae - Coffeeae clade</taxon>
        <taxon>Coffeeae</taxon>
        <taxon>Coffea</taxon>
    </lineage>
</organism>
<dbReference type="PhylomeDB" id="A0A068V876"/>
<dbReference type="PROSITE" id="PS00518">
    <property type="entry name" value="ZF_RING_1"/>
    <property type="match status" value="1"/>
</dbReference>
<feature type="region of interest" description="Disordered" evidence="7">
    <location>
        <begin position="1"/>
        <end position="52"/>
    </location>
</feature>
<dbReference type="OrthoDB" id="302966at2759"/>
<keyword evidence="5" id="KW-0862">Zinc</keyword>
<keyword evidence="10" id="KW-1185">Reference proteome</keyword>
<dbReference type="GO" id="GO:0000976">
    <property type="term" value="F:transcription cis-regulatory region binding"/>
    <property type="evidence" value="ECO:0007669"/>
    <property type="project" value="TreeGrafter"/>
</dbReference>
<evidence type="ECO:0000313" key="9">
    <source>
        <dbReference type="EMBL" id="CDP16737.1"/>
    </source>
</evidence>
<evidence type="ECO:0000256" key="4">
    <source>
        <dbReference type="ARBA" id="ARBA00022771"/>
    </source>
</evidence>
<feature type="compositionally biased region" description="Polar residues" evidence="7">
    <location>
        <begin position="117"/>
        <end position="128"/>
    </location>
</feature>
<protein>
    <recommendedName>
        <fullName evidence="8">RING-type domain-containing protein</fullName>
    </recommendedName>
</protein>
<evidence type="ECO:0000256" key="5">
    <source>
        <dbReference type="ARBA" id="ARBA00022833"/>
    </source>
</evidence>
<keyword evidence="2" id="KW-0963">Cytoplasm</keyword>
<reference evidence="10" key="1">
    <citation type="journal article" date="2014" name="Science">
        <title>The coffee genome provides insight into the convergent evolution of caffeine biosynthesis.</title>
        <authorList>
            <person name="Denoeud F."/>
            <person name="Carretero-Paulet L."/>
            <person name="Dereeper A."/>
            <person name="Droc G."/>
            <person name="Guyot R."/>
            <person name="Pietrella M."/>
            <person name="Zheng C."/>
            <person name="Alberti A."/>
            <person name="Anthony F."/>
            <person name="Aprea G."/>
            <person name="Aury J.M."/>
            <person name="Bento P."/>
            <person name="Bernard M."/>
            <person name="Bocs S."/>
            <person name="Campa C."/>
            <person name="Cenci A."/>
            <person name="Combes M.C."/>
            <person name="Crouzillat D."/>
            <person name="Da Silva C."/>
            <person name="Daddiego L."/>
            <person name="De Bellis F."/>
            <person name="Dussert S."/>
            <person name="Garsmeur O."/>
            <person name="Gayraud T."/>
            <person name="Guignon V."/>
            <person name="Jahn K."/>
            <person name="Jamilloux V."/>
            <person name="Joet T."/>
            <person name="Labadie K."/>
            <person name="Lan T."/>
            <person name="Leclercq J."/>
            <person name="Lepelley M."/>
            <person name="Leroy T."/>
            <person name="Li L.T."/>
            <person name="Librado P."/>
            <person name="Lopez L."/>
            <person name="Munoz A."/>
            <person name="Noel B."/>
            <person name="Pallavicini A."/>
            <person name="Perrotta G."/>
            <person name="Poncet V."/>
            <person name="Pot D."/>
            <person name="Priyono X."/>
            <person name="Rigoreau M."/>
            <person name="Rouard M."/>
            <person name="Rozas J."/>
            <person name="Tranchant-Dubreuil C."/>
            <person name="VanBuren R."/>
            <person name="Zhang Q."/>
            <person name="Andrade A.C."/>
            <person name="Argout X."/>
            <person name="Bertrand B."/>
            <person name="de Kochko A."/>
            <person name="Graziosi G."/>
            <person name="Henry R.J."/>
            <person name="Jayarama X."/>
            <person name="Ming R."/>
            <person name="Nagai C."/>
            <person name="Rounsley S."/>
            <person name="Sankoff D."/>
            <person name="Giuliano G."/>
            <person name="Albert V.A."/>
            <person name="Wincker P."/>
            <person name="Lashermes P."/>
        </authorList>
    </citation>
    <scope>NUCLEOTIDE SEQUENCE [LARGE SCALE GENOMIC DNA]</scope>
    <source>
        <strain evidence="10">cv. DH200-94</strain>
    </source>
</reference>
<dbReference type="InterPro" id="IPR018957">
    <property type="entry name" value="Znf_C3HC4_RING-type"/>
</dbReference>
<feature type="compositionally biased region" description="Low complexity" evidence="7">
    <location>
        <begin position="1"/>
        <end position="29"/>
    </location>
</feature>
<dbReference type="SMART" id="SM00184">
    <property type="entry name" value="RING"/>
    <property type="match status" value="1"/>
</dbReference>
<dbReference type="Gramene" id="CDP16737">
    <property type="protein sequence ID" value="CDP16737"/>
    <property type="gene ID" value="GSCOC_T00019218001"/>
</dbReference>
<dbReference type="PANTHER" id="PTHR12983:SF9">
    <property type="entry name" value="E3 UBIQUITIN-PROTEIN LIGASE RNF10"/>
    <property type="match status" value="1"/>
</dbReference>